<reference evidence="2 3" key="1">
    <citation type="submission" date="2020-08" db="EMBL/GenBank/DDBJ databases">
        <title>Genomic Encyclopedia of Type Strains, Phase III (KMG-III): the genomes of soil and plant-associated and newly described type strains.</title>
        <authorList>
            <person name="Whitman W."/>
        </authorList>
    </citation>
    <scope>NUCLEOTIDE SEQUENCE [LARGE SCALE GENOMIC DNA]</scope>
    <source>
        <strain evidence="2 3">CECT 8654</strain>
    </source>
</reference>
<evidence type="ECO:0000313" key="3">
    <source>
        <dbReference type="Proteomes" id="UP000537130"/>
    </source>
</evidence>
<dbReference type="Proteomes" id="UP000537130">
    <property type="component" value="Unassembled WGS sequence"/>
</dbReference>
<dbReference type="AlphaFoldDB" id="A0A7W4Z6R3"/>
<comment type="caution">
    <text evidence="2">The sequence shown here is derived from an EMBL/GenBank/DDBJ whole genome shotgun (WGS) entry which is preliminary data.</text>
</comment>
<sequence length="143" mass="16256">MFKPLHAFVGLCLLIFAALYYYASEQDEKHSQQARFYLEDTLADISSWQADALQRLLAPEARAAVSNEQLYQVVDQYRELGRFKSMDEPQFSTLTAALSVFGEDQRLSYSFPARFEGGEALVTATLTVTGGRYSLYNFSIRKQ</sequence>
<keyword evidence="1" id="KW-1133">Transmembrane helix</keyword>
<accession>A0A7W4Z6R3</accession>
<proteinExistence type="predicted"/>
<dbReference type="RefSeq" id="WP_183411339.1">
    <property type="nucleotide sequence ID" value="NZ_JACHWY010000003.1"/>
</dbReference>
<dbReference type="EMBL" id="JACHWY010000003">
    <property type="protein sequence ID" value="MBB3048558.1"/>
    <property type="molecule type" value="Genomic_DNA"/>
</dbReference>
<feature type="transmembrane region" description="Helical" evidence="1">
    <location>
        <begin position="6"/>
        <end position="23"/>
    </location>
</feature>
<protein>
    <recommendedName>
        <fullName evidence="4">DUF4019 domain-containing protein</fullName>
    </recommendedName>
</protein>
<evidence type="ECO:0000313" key="2">
    <source>
        <dbReference type="EMBL" id="MBB3048558.1"/>
    </source>
</evidence>
<keyword evidence="1" id="KW-0812">Transmembrane</keyword>
<organism evidence="2 3">
    <name type="scientific">Litorivivens lipolytica</name>
    <dbReference type="NCBI Taxonomy" id="1524264"/>
    <lineage>
        <taxon>Bacteria</taxon>
        <taxon>Pseudomonadati</taxon>
        <taxon>Pseudomonadota</taxon>
        <taxon>Gammaproteobacteria</taxon>
        <taxon>Litorivivens</taxon>
    </lineage>
</organism>
<name>A0A7W4Z6R3_9GAMM</name>
<evidence type="ECO:0000256" key="1">
    <source>
        <dbReference type="SAM" id="Phobius"/>
    </source>
</evidence>
<gene>
    <name evidence="2" type="ORF">FHR99_002832</name>
</gene>
<keyword evidence="3" id="KW-1185">Reference proteome</keyword>
<evidence type="ECO:0008006" key="4">
    <source>
        <dbReference type="Google" id="ProtNLM"/>
    </source>
</evidence>
<keyword evidence="1" id="KW-0472">Membrane</keyword>